<dbReference type="RefSeq" id="WP_126756112.1">
    <property type="nucleotide sequence ID" value="NZ_PIPQ01000001.1"/>
</dbReference>
<evidence type="ECO:0000256" key="1">
    <source>
        <dbReference type="ARBA" id="ARBA00022490"/>
    </source>
</evidence>
<dbReference type="Gene3D" id="3.40.50.150">
    <property type="entry name" value="Vaccinia Virus protein VP39"/>
    <property type="match status" value="1"/>
</dbReference>
<evidence type="ECO:0000256" key="2">
    <source>
        <dbReference type="ARBA" id="ARBA00022552"/>
    </source>
</evidence>
<dbReference type="Proteomes" id="UP000286976">
    <property type="component" value="Unassembled WGS sequence"/>
</dbReference>
<comment type="caution">
    <text evidence="7">The sequence shown here is derived from an EMBL/GenBank/DDBJ whole genome shotgun (WGS) entry which is preliminary data.</text>
</comment>
<feature type="binding site" evidence="6">
    <location>
        <position position="151"/>
    </location>
    <ligand>
        <name>S-adenosyl-L-methionine</name>
        <dbReference type="ChEBI" id="CHEBI:59789"/>
    </ligand>
</feature>
<feature type="binding site" evidence="6">
    <location>
        <position position="90"/>
    </location>
    <ligand>
        <name>S-adenosyl-L-methionine</name>
        <dbReference type="ChEBI" id="CHEBI:59789"/>
    </ligand>
</feature>
<comment type="similarity">
    <text evidence="6">Belongs to the methyltransferase superfamily. RNA methyltransferase RsmG family.</text>
</comment>
<keyword evidence="2 6" id="KW-0698">rRNA processing</keyword>
<comment type="function">
    <text evidence="6">Specifically methylates the N7 position of guanine in position 527 of 16S rRNA.</text>
</comment>
<dbReference type="EMBL" id="PIPQ01000001">
    <property type="protein sequence ID" value="RUO43719.1"/>
    <property type="molecule type" value="Genomic_DNA"/>
</dbReference>
<accession>A0A432X8M5</accession>
<keyword evidence="3 6" id="KW-0489">Methyltransferase</keyword>
<dbReference type="HAMAP" id="MF_00074">
    <property type="entry name" value="16SrRNA_methyltr_G"/>
    <property type="match status" value="1"/>
</dbReference>
<dbReference type="InterPro" id="IPR029063">
    <property type="entry name" value="SAM-dependent_MTases_sf"/>
</dbReference>
<comment type="catalytic activity">
    <reaction evidence="6">
        <text>guanosine(527) in 16S rRNA + S-adenosyl-L-methionine = N(7)-methylguanosine(527) in 16S rRNA + S-adenosyl-L-homocysteine</text>
        <dbReference type="Rhea" id="RHEA:42732"/>
        <dbReference type="Rhea" id="RHEA-COMP:10209"/>
        <dbReference type="Rhea" id="RHEA-COMP:10210"/>
        <dbReference type="ChEBI" id="CHEBI:57856"/>
        <dbReference type="ChEBI" id="CHEBI:59789"/>
        <dbReference type="ChEBI" id="CHEBI:74269"/>
        <dbReference type="ChEBI" id="CHEBI:74480"/>
        <dbReference type="EC" id="2.1.1.170"/>
    </reaction>
</comment>
<keyword evidence="4 6" id="KW-0808">Transferase</keyword>
<dbReference type="SUPFAM" id="SSF53335">
    <property type="entry name" value="S-adenosyl-L-methionine-dependent methyltransferases"/>
    <property type="match status" value="1"/>
</dbReference>
<dbReference type="PANTHER" id="PTHR31760">
    <property type="entry name" value="S-ADENOSYL-L-METHIONINE-DEPENDENT METHYLTRANSFERASES SUPERFAMILY PROTEIN"/>
    <property type="match status" value="1"/>
</dbReference>
<evidence type="ECO:0000313" key="8">
    <source>
        <dbReference type="Proteomes" id="UP000286976"/>
    </source>
</evidence>
<evidence type="ECO:0000313" key="7">
    <source>
        <dbReference type="EMBL" id="RUO43719.1"/>
    </source>
</evidence>
<comment type="subcellular location">
    <subcellularLocation>
        <location evidence="6">Cytoplasm</location>
    </subcellularLocation>
</comment>
<keyword evidence="8" id="KW-1185">Reference proteome</keyword>
<evidence type="ECO:0000256" key="4">
    <source>
        <dbReference type="ARBA" id="ARBA00022679"/>
    </source>
</evidence>
<protein>
    <recommendedName>
        <fullName evidence="6">Ribosomal RNA small subunit methyltransferase G</fullName>
        <ecNumber evidence="6">2.1.1.170</ecNumber>
    </recommendedName>
    <alternativeName>
        <fullName evidence="6">16S rRNA 7-methylguanosine methyltransferase</fullName>
        <shortName evidence="6">16S rRNA m7G methyltransferase</shortName>
    </alternativeName>
</protein>
<dbReference type="PIRSF" id="PIRSF003078">
    <property type="entry name" value="GidB"/>
    <property type="match status" value="1"/>
</dbReference>
<dbReference type="AlphaFoldDB" id="A0A432X8M5"/>
<dbReference type="InterPro" id="IPR003682">
    <property type="entry name" value="rRNA_ssu_MeTfrase_G"/>
</dbReference>
<evidence type="ECO:0000256" key="6">
    <source>
        <dbReference type="HAMAP-Rule" id="MF_00074"/>
    </source>
</evidence>
<dbReference type="EC" id="2.1.1.170" evidence="6"/>
<evidence type="ECO:0000256" key="3">
    <source>
        <dbReference type="ARBA" id="ARBA00022603"/>
    </source>
</evidence>
<organism evidence="7 8">
    <name type="scientific">Aliidiomarina taiwanensis</name>
    <dbReference type="NCBI Taxonomy" id="946228"/>
    <lineage>
        <taxon>Bacteria</taxon>
        <taxon>Pseudomonadati</taxon>
        <taxon>Pseudomonadota</taxon>
        <taxon>Gammaproteobacteria</taxon>
        <taxon>Alteromonadales</taxon>
        <taxon>Idiomarinaceae</taxon>
        <taxon>Aliidiomarina</taxon>
    </lineage>
</organism>
<sequence>MSKNFPTAELQARLAAALQTPEFEALSVTTEQQALLIQLLAQLHKWNSAYNLTSVRNPQDMLVRHIFDSIAVSPYLPGKRIIDVGTGPGLPGLPLAIINPDKHFVLLDSLGKRISFIRQAAHQLGLENVTAVQSRVEAYQPEQGFDGVMSRAFASLADMLSWCHHLPSASGQFIALKGQLSEEELAEVALPFEITATHAIQVPELDAARHLVEIKKL</sequence>
<evidence type="ECO:0000256" key="5">
    <source>
        <dbReference type="ARBA" id="ARBA00022691"/>
    </source>
</evidence>
<dbReference type="GO" id="GO:0070043">
    <property type="term" value="F:rRNA (guanine-N7-)-methyltransferase activity"/>
    <property type="evidence" value="ECO:0007669"/>
    <property type="project" value="UniProtKB-UniRule"/>
</dbReference>
<dbReference type="NCBIfam" id="TIGR00138">
    <property type="entry name" value="rsmG_gidB"/>
    <property type="match status" value="1"/>
</dbReference>
<feature type="binding site" evidence="6">
    <location>
        <position position="85"/>
    </location>
    <ligand>
        <name>S-adenosyl-L-methionine</name>
        <dbReference type="ChEBI" id="CHEBI:59789"/>
    </ligand>
</feature>
<dbReference type="OrthoDB" id="9808773at2"/>
<keyword evidence="1 6" id="KW-0963">Cytoplasm</keyword>
<dbReference type="CDD" id="cd02440">
    <property type="entry name" value="AdoMet_MTases"/>
    <property type="match status" value="1"/>
</dbReference>
<comment type="caution">
    <text evidence="6">Lacks conserved residue(s) required for the propagation of feature annotation.</text>
</comment>
<reference evidence="7 8" key="1">
    <citation type="journal article" date="2011" name="Front. Microbiol.">
        <title>Genomic signatures of strain selection and enhancement in Bacillus atrophaeus var. globigii, a historical biowarfare simulant.</title>
        <authorList>
            <person name="Gibbons H.S."/>
            <person name="Broomall S.M."/>
            <person name="McNew L.A."/>
            <person name="Daligault H."/>
            <person name="Chapman C."/>
            <person name="Bruce D."/>
            <person name="Karavis M."/>
            <person name="Krepps M."/>
            <person name="McGregor P.A."/>
            <person name="Hong C."/>
            <person name="Park K.H."/>
            <person name="Akmal A."/>
            <person name="Feldman A."/>
            <person name="Lin J.S."/>
            <person name="Chang W.E."/>
            <person name="Higgs B.W."/>
            <person name="Demirev P."/>
            <person name="Lindquist J."/>
            <person name="Liem A."/>
            <person name="Fochler E."/>
            <person name="Read T.D."/>
            <person name="Tapia R."/>
            <person name="Johnson S."/>
            <person name="Bishop-Lilly K.A."/>
            <person name="Detter C."/>
            <person name="Han C."/>
            <person name="Sozhamannan S."/>
            <person name="Rosenzweig C.N."/>
            <person name="Skowronski E.W."/>
        </authorList>
    </citation>
    <scope>NUCLEOTIDE SEQUENCE [LARGE SCALE GENOMIC DNA]</scope>
    <source>
        <strain evidence="7 8">AIT1</strain>
    </source>
</reference>
<dbReference type="GO" id="GO:0005829">
    <property type="term" value="C:cytosol"/>
    <property type="evidence" value="ECO:0007669"/>
    <property type="project" value="TreeGrafter"/>
</dbReference>
<dbReference type="PANTHER" id="PTHR31760:SF0">
    <property type="entry name" value="S-ADENOSYL-L-METHIONINE-DEPENDENT METHYLTRANSFERASES SUPERFAMILY PROTEIN"/>
    <property type="match status" value="1"/>
</dbReference>
<dbReference type="Pfam" id="PF02527">
    <property type="entry name" value="GidB"/>
    <property type="match status" value="1"/>
</dbReference>
<proteinExistence type="inferred from homology"/>
<gene>
    <name evidence="6" type="primary">rsmG</name>
    <name evidence="7" type="ORF">CWE15_00510</name>
</gene>
<feature type="binding site" evidence="6">
    <location>
        <begin position="136"/>
        <end position="137"/>
    </location>
    <ligand>
        <name>S-adenosyl-L-methionine</name>
        <dbReference type="ChEBI" id="CHEBI:59789"/>
    </ligand>
</feature>
<keyword evidence="5 6" id="KW-0949">S-adenosyl-L-methionine</keyword>
<name>A0A432X8M5_9GAMM</name>